<comment type="subcellular location">
    <subcellularLocation>
        <location evidence="9 10">Cytoplasm</location>
    </subcellularLocation>
</comment>
<evidence type="ECO:0000313" key="12">
    <source>
        <dbReference type="EMBL" id="MBO1902605.1"/>
    </source>
</evidence>
<comment type="function">
    <text evidence="9">Involved in the gluconeogenesis. Catalyzes stereospecifically the conversion of dihydroxyacetone phosphate (DHAP) to D-glyceraldehyde-3-phosphate (G3P).</text>
</comment>
<dbReference type="InterPro" id="IPR000652">
    <property type="entry name" value="Triosephosphate_isomerase"/>
</dbReference>
<dbReference type="FunFam" id="3.20.20.70:FF:000016">
    <property type="entry name" value="Triosephosphate isomerase"/>
    <property type="match status" value="1"/>
</dbReference>
<feature type="binding site" evidence="9">
    <location>
        <begin position="275"/>
        <end position="276"/>
    </location>
    <ligand>
        <name>substrate</name>
    </ligand>
</feature>
<comment type="similarity">
    <text evidence="2 9 10">Belongs to the triosephosphate isomerase family.</text>
</comment>
<keyword evidence="13" id="KW-1185">Reference proteome</keyword>
<sequence>MSFGKKSKKTASAPAVPEQAEQSAQSAQPEVPAPVVVERVPLIAGNWKMNLDHLQAIALVQKLSWSLKDVKHDYGTVEVAVFPPFTDLRSVQTLLAADRLALRLGAQDVSPNAPGAFTGDVAASFLSKLGADYVIVGHSERRQGHGEDDATVAAKARAAAAAGIAPLICVGETAEDRAASGAAAVPLAQLDVALSSLEAGAEFVVAYEPVWAIGSGEPASPEQAQEVIGELRARVRQSHGDDAAARTRLLYGGSVTSQNVAAFLRQPDIDGALVGGASLDADEFSRIVQFKKHVIAG</sequence>
<dbReference type="PANTHER" id="PTHR21139:SF42">
    <property type="entry name" value="TRIOSEPHOSPHATE ISOMERASE"/>
    <property type="match status" value="1"/>
</dbReference>
<feature type="region of interest" description="Disordered" evidence="11">
    <location>
        <begin position="1"/>
        <end position="30"/>
    </location>
</feature>
<dbReference type="GO" id="GO:0004807">
    <property type="term" value="F:triose-phosphate isomerase activity"/>
    <property type="evidence" value="ECO:0007669"/>
    <property type="project" value="UniProtKB-UniRule"/>
</dbReference>
<dbReference type="AlphaFoldDB" id="A0A939SCM8"/>
<evidence type="ECO:0000313" key="13">
    <source>
        <dbReference type="Proteomes" id="UP000664382"/>
    </source>
</evidence>
<name>A0A939SCM8_9MICO</name>
<evidence type="ECO:0000256" key="3">
    <source>
        <dbReference type="ARBA" id="ARBA00011940"/>
    </source>
</evidence>
<feature type="binding site" evidence="9">
    <location>
        <position position="254"/>
    </location>
    <ligand>
        <name>substrate</name>
    </ligand>
</feature>
<protein>
    <recommendedName>
        <fullName evidence="4 9">Triosephosphate isomerase</fullName>
        <shortName evidence="9">TIM</shortName>
        <shortName evidence="9">TPI</shortName>
        <ecNumber evidence="3 9">5.3.1.1</ecNumber>
    </recommendedName>
    <alternativeName>
        <fullName evidence="9">Triose-phosphate isomerase</fullName>
    </alternativeName>
</protein>
<evidence type="ECO:0000256" key="6">
    <source>
        <dbReference type="ARBA" id="ARBA00022490"/>
    </source>
</evidence>
<dbReference type="NCBIfam" id="TIGR00419">
    <property type="entry name" value="tim"/>
    <property type="match status" value="1"/>
</dbReference>
<keyword evidence="7 9" id="KW-0324">Glycolysis</keyword>
<comment type="pathway">
    <text evidence="9 10">Carbohydrate biosynthesis; gluconeogenesis.</text>
</comment>
<feature type="active site" description="Electrophile" evidence="9">
    <location>
        <position position="138"/>
    </location>
</feature>
<evidence type="ECO:0000256" key="1">
    <source>
        <dbReference type="ARBA" id="ARBA00004680"/>
    </source>
</evidence>
<dbReference type="InterPro" id="IPR020861">
    <property type="entry name" value="Triosephosphate_isomerase_AS"/>
</dbReference>
<evidence type="ECO:0000256" key="2">
    <source>
        <dbReference type="ARBA" id="ARBA00007422"/>
    </source>
</evidence>
<dbReference type="RefSeq" id="WP_208098362.1">
    <property type="nucleotide sequence ID" value="NZ_JAGDYM010000013.1"/>
</dbReference>
<dbReference type="PROSITE" id="PS00171">
    <property type="entry name" value="TIM_1"/>
    <property type="match status" value="1"/>
</dbReference>
<accession>A0A939SCM8</accession>
<dbReference type="Gene3D" id="3.20.20.70">
    <property type="entry name" value="Aldolase class I"/>
    <property type="match status" value="1"/>
</dbReference>
<dbReference type="GO" id="GO:0006096">
    <property type="term" value="P:glycolytic process"/>
    <property type="evidence" value="ECO:0007669"/>
    <property type="project" value="UniProtKB-UniRule"/>
</dbReference>
<dbReference type="Proteomes" id="UP000664382">
    <property type="component" value="Unassembled WGS sequence"/>
</dbReference>
<dbReference type="InterPro" id="IPR035990">
    <property type="entry name" value="TIM_sf"/>
</dbReference>
<dbReference type="EMBL" id="JAGDYM010000013">
    <property type="protein sequence ID" value="MBO1902605.1"/>
    <property type="molecule type" value="Genomic_DNA"/>
</dbReference>
<feature type="active site" description="Proton acceptor" evidence="9">
    <location>
        <position position="208"/>
    </location>
</feature>
<evidence type="ECO:0000256" key="5">
    <source>
        <dbReference type="ARBA" id="ARBA00022432"/>
    </source>
</evidence>
<comment type="subunit">
    <text evidence="9 10">Homodimer.</text>
</comment>
<keyword evidence="8 9" id="KW-0413">Isomerase</keyword>
<proteinExistence type="inferred from homology"/>
<comment type="caution">
    <text evidence="12">The sequence shown here is derived from an EMBL/GenBank/DDBJ whole genome shotgun (WGS) entry which is preliminary data.</text>
</comment>
<feature type="binding site" evidence="9">
    <location>
        <position position="214"/>
    </location>
    <ligand>
        <name>substrate</name>
    </ligand>
</feature>
<comment type="catalytic activity">
    <reaction evidence="9 10">
        <text>D-glyceraldehyde 3-phosphate = dihydroxyacetone phosphate</text>
        <dbReference type="Rhea" id="RHEA:18585"/>
        <dbReference type="ChEBI" id="CHEBI:57642"/>
        <dbReference type="ChEBI" id="CHEBI:59776"/>
        <dbReference type="EC" id="5.3.1.1"/>
    </reaction>
</comment>
<keyword evidence="5 9" id="KW-0312">Gluconeogenesis</keyword>
<dbReference type="EC" id="5.3.1.1" evidence="3 9"/>
<gene>
    <name evidence="9" type="primary">tpiA</name>
    <name evidence="12" type="ORF">J4H92_11665</name>
</gene>
<comment type="pathway">
    <text evidence="1 9 10">Carbohydrate degradation; glycolysis; D-glyceraldehyde 3-phosphate from glycerone phosphate: step 1/1.</text>
</comment>
<dbReference type="GO" id="GO:0006094">
    <property type="term" value="P:gluconeogenesis"/>
    <property type="evidence" value="ECO:0007669"/>
    <property type="project" value="UniProtKB-UniRule"/>
</dbReference>
<evidence type="ECO:0000256" key="7">
    <source>
        <dbReference type="ARBA" id="ARBA00023152"/>
    </source>
</evidence>
<keyword evidence="6 9" id="KW-0963">Cytoplasm</keyword>
<dbReference type="PANTHER" id="PTHR21139">
    <property type="entry name" value="TRIOSEPHOSPHATE ISOMERASE"/>
    <property type="match status" value="1"/>
</dbReference>
<dbReference type="GO" id="GO:0019563">
    <property type="term" value="P:glycerol catabolic process"/>
    <property type="evidence" value="ECO:0007669"/>
    <property type="project" value="TreeGrafter"/>
</dbReference>
<organism evidence="12 13">
    <name type="scientific">Leucobacter weissii</name>
    <dbReference type="NCBI Taxonomy" id="1983706"/>
    <lineage>
        <taxon>Bacteria</taxon>
        <taxon>Bacillati</taxon>
        <taxon>Actinomycetota</taxon>
        <taxon>Actinomycetes</taxon>
        <taxon>Micrococcales</taxon>
        <taxon>Microbacteriaceae</taxon>
        <taxon>Leucobacter</taxon>
    </lineage>
</organism>
<evidence type="ECO:0000256" key="10">
    <source>
        <dbReference type="RuleBase" id="RU363013"/>
    </source>
</evidence>
<dbReference type="Pfam" id="PF00121">
    <property type="entry name" value="TIM"/>
    <property type="match status" value="1"/>
</dbReference>
<reference evidence="12" key="1">
    <citation type="submission" date="2021-03" db="EMBL/GenBank/DDBJ databases">
        <title>Leucobacter chromiisoli sp. nov., isolated from chromium-containing soil of chemical plant.</title>
        <authorList>
            <person name="Xu Z."/>
        </authorList>
    </citation>
    <scope>NUCLEOTIDE SEQUENCE</scope>
    <source>
        <strain evidence="12">S27</strain>
    </source>
</reference>
<dbReference type="GO" id="GO:0046166">
    <property type="term" value="P:glyceraldehyde-3-phosphate biosynthetic process"/>
    <property type="evidence" value="ECO:0007669"/>
    <property type="project" value="TreeGrafter"/>
</dbReference>
<evidence type="ECO:0000256" key="8">
    <source>
        <dbReference type="ARBA" id="ARBA00023235"/>
    </source>
</evidence>
<dbReference type="InterPro" id="IPR022896">
    <property type="entry name" value="TrioseP_Isoase_bac/euk"/>
</dbReference>
<evidence type="ECO:0000256" key="4">
    <source>
        <dbReference type="ARBA" id="ARBA00019397"/>
    </source>
</evidence>
<dbReference type="CDD" id="cd00311">
    <property type="entry name" value="TIM"/>
    <property type="match status" value="1"/>
</dbReference>
<dbReference type="PROSITE" id="PS51440">
    <property type="entry name" value="TIM_2"/>
    <property type="match status" value="1"/>
</dbReference>
<evidence type="ECO:0000256" key="11">
    <source>
        <dbReference type="SAM" id="MobiDB-lite"/>
    </source>
</evidence>
<dbReference type="SUPFAM" id="SSF51351">
    <property type="entry name" value="Triosephosphate isomerase (TIM)"/>
    <property type="match status" value="1"/>
</dbReference>
<dbReference type="HAMAP" id="MF_00147_B">
    <property type="entry name" value="TIM_B"/>
    <property type="match status" value="1"/>
</dbReference>
<dbReference type="InterPro" id="IPR013785">
    <property type="entry name" value="Aldolase_TIM"/>
</dbReference>
<feature type="compositionally biased region" description="Low complexity" evidence="11">
    <location>
        <begin position="13"/>
        <end position="30"/>
    </location>
</feature>
<evidence type="ECO:0000256" key="9">
    <source>
        <dbReference type="HAMAP-Rule" id="MF_00147"/>
    </source>
</evidence>
<dbReference type="GO" id="GO:0005829">
    <property type="term" value="C:cytosol"/>
    <property type="evidence" value="ECO:0007669"/>
    <property type="project" value="TreeGrafter"/>
</dbReference>
<feature type="binding site" evidence="9">
    <location>
        <begin position="46"/>
        <end position="48"/>
    </location>
    <ligand>
        <name>substrate</name>
    </ligand>
</feature>